<dbReference type="NCBIfam" id="TIGR00254">
    <property type="entry name" value="GGDEF"/>
    <property type="match status" value="1"/>
</dbReference>
<dbReference type="EMBL" id="CP024923">
    <property type="protein sequence ID" value="ATY32619.1"/>
    <property type="molecule type" value="Genomic_DNA"/>
</dbReference>
<dbReference type="SMART" id="SM00267">
    <property type="entry name" value="GGDEF"/>
    <property type="match status" value="1"/>
</dbReference>
<dbReference type="EC" id="2.7.7.65" evidence="1"/>
<dbReference type="InterPro" id="IPR029787">
    <property type="entry name" value="Nucleotide_cyclase"/>
</dbReference>
<evidence type="ECO:0000259" key="3">
    <source>
        <dbReference type="PROSITE" id="PS50887"/>
    </source>
</evidence>
<dbReference type="PANTHER" id="PTHR45138">
    <property type="entry name" value="REGULATORY COMPONENTS OF SENSORY TRANSDUCTION SYSTEM"/>
    <property type="match status" value="1"/>
</dbReference>
<dbReference type="InterPro" id="IPR043128">
    <property type="entry name" value="Rev_trsase/Diguanyl_cyclase"/>
</dbReference>
<evidence type="ECO:0000256" key="2">
    <source>
        <dbReference type="ARBA" id="ARBA00034247"/>
    </source>
</evidence>
<organism evidence="4 5">
    <name type="scientific">Sphingomonas psychrotolerans</name>
    <dbReference type="NCBI Taxonomy" id="1327635"/>
    <lineage>
        <taxon>Bacteria</taxon>
        <taxon>Pseudomonadati</taxon>
        <taxon>Pseudomonadota</taxon>
        <taxon>Alphaproteobacteria</taxon>
        <taxon>Sphingomonadales</taxon>
        <taxon>Sphingomonadaceae</taxon>
        <taxon>Sphingomonas</taxon>
    </lineage>
</organism>
<dbReference type="Gene3D" id="3.30.70.270">
    <property type="match status" value="1"/>
</dbReference>
<evidence type="ECO:0000256" key="1">
    <source>
        <dbReference type="ARBA" id="ARBA00012528"/>
    </source>
</evidence>
<reference evidence="4 5" key="1">
    <citation type="submission" date="2017-11" db="EMBL/GenBank/DDBJ databases">
        <title>Complete genome sequence of Sphingomonas sp. Strain Cra20, a psychrotolerant potential plant growth promoting rhizobacteria.</title>
        <authorList>
            <person name="Luo Y."/>
        </authorList>
    </citation>
    <scope>NUCLEOTIDE SEQUENCE [LARGE SCALE GENOMIC DNA]</scope>
    <source>
        <strain evidence="4 5">Cra20</strain>
    </source>
</reference>
<dbReference type="PROSITE" id="PS50887">
    <property type="entry name" value="GGDEF"/>
    <property type="match status" value="1"/>
</dbReference>
<comment type="catalytic activity">
    <reaction evidence="2">
        <text>2 GTP = 3',3'-c-di-GMP + 2 diphosphate</text>
        <dbReference type="Rhea" id="RHEA:24898"/>
        <dbReference type="ChEBI" id="CHEBI:33019"/>
        <dbReference type="ChEBI" id="CHEBI:37565"/>
        <dbReference type="ChEBI" id="CHEBI:58805"/>
        <dbReference type="EC" id="2.7.7.65"/>
    </reaction>
</comment>
<dbReference type="InterPro" id="IPR050469">
    <property type="entry name" value="Diguanylate_Cyclase"/>
</dbReference>
<feature type="domain" description="GGDEF" evidence="3">
    <location>
        <begin position="190"/>
        <end position="323"/>
    </location>
</feature>
<protein>
    <recommendedName>
        <fullName evidence="1">diguanylate cyclase</fullName>
        <ecNumber evidence="1">2.7.7.65</ecNumber>
    </recommendedName>
</protein>
<dbReference type="SUPFAM" id="SSF55073">
    <property type="entry name" value="Nucleotide cyclase"/>
    <property type="match status" value="1"/>
</dbReference>
<dbReference type="Pfam" id="PF00990">
    <property type="entry name" value="GGDEF"/>
    <property type="match status" value="1"/>
</dbReference>
<sequence length="331" mass="36404">MLMADPGATSDIGSEVIRFLEDHDLEHSPANYAFGHRFLFERDDQFAARVREAINQRPSLTPAEVRRLDTEAVQVNDLLDRFTPRLDEVTIKILSIIRGTLDASGTLSQELIQASTSLLVDQESNIRIAVNSMIAVTAAAEKRLVDAMQQAHALRQELSRLRVVETHRDPLTGLVNRTGLDEHLKSIAGSPYCAAFIDVDQLEHVNEAHGTAVGDRVLQVIATNLAESCAPYVVCRWEGGRFLILLERLDLASSVTLVDDARSRLAKKRMRVRESDQPLGTITFSAGVAASRGRDAGSVFGAAEVLLELAKRCGRNVVMGEHRFIDVGSNQ</sequence>
<keyword evidence="5" id="KW-1185">Reference proteome</keyword>
<evidence type="ECO:0000313" key="5">
    <source>
        <dbReference type="Proteomes" id="UP000229081"/>
    </source>
</evidence>
<gene>
    <name evidence="4" type="ORF">CVN68_12070</name>
</gene>
<dbReference type="GO" id="GO:0052621">
    <property type="term" value="F:diguanylate cyclase activity"/>
    <property type="evidence" value="ECO:0007669"/>
    <property type="project" value="UniProtKB-EC"/>
</dbReference>
<name>A0A2K8MLI5_9SPHN</name>
<dbReference type="Proteomes" id="UP000229081">
    <property type="component" value="Chromosome"/>
</dbReference>
<accession>A0A2K8MLI5</accession>
<dbReference type="InterPro" id="IPR000160">
    <property type="entry name" value="GGDEF_dom"/>
</dbReference>
<evidence type="ECO:0000313" key="4">
    <source>
        <dbReference type="EMBL" id="ATY32619.1"/>
    </source>
</evidence>
<proteinExistence type="predicted"/>
<dbReference type="KEGG" id="sphc:CVN68_12070"/>
<dbReference type="AlphaFoldDB" id="A0A2K8MLI5"/>
<dbReference type="PANTHER" id="PTHR45138:SF9">
    <property type="entry name" value="DIGUANYLATE CYCLASE DGCM-RELATED"/>
    <property type="match status" value="1"/>
</dbReference>
<dbReference type="CDD" id="cd01949">
    <property type="entry name" value="GGDEF"/>
    <property type="match status" value="1"/>
</dbReference>